<reference evidence="1 2" key="1">
    <citation type="journal article" date="2019" name="Environ. Microbiol.">
        <title>At the nexus of three kingdoms: the genome of the mycorrhizal fungus Gigaspora margarita provides insights into plant, endobacterial and fungal interactions.</title>
        <authorList>
            <person name="Venice F."/>
            <person name="Ghignone S."/>
            <person name="Salvioli di Fossalunga A."/>
            <person name="Amselem J."/>
            <person name="Novero M."/>
            <person name="Xianan X."/>
            <person name="Sedzielewska Toro K."/>
            <person name="Morin E."/>
            <person name="Lipzen A."/>
            <person name="Grigoriev I.V."/>
            <person name="Henrissat B."/>
            <person name="Martin F.M."/>
            <person name="Bonfante P."/>
        </authorList>
    </citation>
    <scope>NUCLEOTIDE SEQUENCE [LARGE SCALE GENOMIC DNA]</scope>
    <source>
        <strain evidence="1 2">BEG34</strain>
    </source>
</reference>
<evidence type="ECO:0000313" key="2">
    <source>
        <dbReference type="Proteomes" id="UP000439903"/>
    </source>
</evidence>
<sequence>MKTFPKEHLYAMTINDNFLSYYNSSDEVQYAIKDAHVLKIEKELNIITGDLIITYKMDKTGKPDKSDALQELKHVTRNNLLHELEADFKFYNLILTY</sequence>
<dbReference type="Proteomes" id="UP000439903">
    <property type="component" value="Unassembled WGS sequence"/>
</dbReference>
<keyword evidence="2" id="KW-1185">Reference proteome</keyword>
<name>A0A8H4EMK7_GIGMA</name>
<comment type="caution">
    <text evidence="1">The sequence shown here is derived from an EMBL/GenBank/DDBJ whole genome shotgun (WGS) entry which is preliminary data.</text>
</comment>
<evidence type="ECO:0000313" key="1">
    <source>
        <dbReference type="EMBL" id="KAF0519074.1"/>
    </source>
</evidence>
<dbReference type="EMBL" id="WTPW01000367">
    <property type="protein sequence ID" value="KAF0519074.1"/>
    <property type="molecule type" value="Genomic_DNA"/>
</dbReference>
<protein>
    <submittedName>
        <fullName evidence="1">Uncharacterized protein</fullName>
    </submittedName>
</protein>
<accession>A0A8H4EMK7</accession>
<proteinExistence type="predicted"/>
<gene>
    <name evidence="1" type="ORF">F8M41_016681</name>
</gene>
<organism evidence="1 2">
    <name type="scientific">Gigaspora margarita</name>
    <dbReference type="NCBI Taxonomy" id="4874"/>
    <lineage>
        <taxon>Eukaryota</taxon>
        <taxon>Fungi</taxon>
        <taxon>Fungi incertae sedis</taxon>
        <taxon>Mucoromycota</taxon>
        <taxon>Glomeromycotina</taxon>
        <taxon>Glomeromycetes</taxon>
        <taxon>Diversisporales</taxon>
        <taxon>Gigasporaceae</taxon>
        <taxon>Gigaspora</taxon>
    </lineage>
</organism>
<dbReference type="AlphaFoldDB" id="A0A8H4EMK7"/>